<dbReference type="PANTHER" id="PTHR23077:SF171">
    <property type="entry name" value="NUCLEAR VALOSIN-CONTAINING PROTEIN-LIKE"/>
    <property type="match status" value="1"/>
</dbReference>
<dbReference type="SUPFAM" id="SSF54585">
    <property type="entry name" value="Cdc48 domain 2-like"/>
    <property type="match status" value="1"/>
</dbReference>
<feature type="non-terminal residue" evidence="5">
    <location>
        <position position="1"/>
    </location>
</feature>
<reference evidence="5" key="1">
    <citation type="journal article" date="2014" name="Front. Microbiol.">
        <title>High frequency of phylogenetically diverse reductive dehalogenase-homologous genes in deep subseafloor sedimentary metagenomes.</title>
        <authorList>
            <person name="Kawai M."/>
            <person name="Futagami T."/>
            <person name="Toyoda A."/>
            <person name="Takaki Y."/>
            <person name="Nishi S."/>
            <person name="Hori S."/>
            <person name="Arai W."/>
            <person name="Tsubouchi T."/>
            <person name="Morono Y."/>
            <person name="Uchiyama I."/>
            <person name="Ito T."/>
            <person name="Fujiyama A."/>
            <person name="Inagaki F."/>
            <person name="Takami H."/>
        </authorList>
    </citation>
    <scope>NUCLEOTIDE SEQUENCE</scope>
    <source>
        <strain evidence="5">Expedition CK06-06</strain>
    </source>
</reference>
<sequence length="231" mass="25427">ALVYGITLMIGVILGDVWIGLIPMLFISFGDSATGLIRAYTQRKQVKSWDGTVAMFVVCSIIGFWKLGWYGIFLGIVVSFVKSRLIGTPIVERNSVFVVILGSAIPFNVVKTRPKGVVKVTNSTSIQVLSEPSTETRGIPRVTYEDIGGLHEEIRKTREIIELPLRHPELFQRLGIEPPKGVLLKGPPGCGKTLLARAVASESEANFFSINGPEIMSKFYGESEKRLKGEF</sequence>
<feature type="transmembrane region" description="Helical" evidence="3">
    <location>
        <begin position="51"/>
        <end position="81"/>
    </location>
</feature>
<evidence type="ECO:0000256" key="2">
    <source>
        <dbReference type="ARBA" id="ARBA00022840"/>
    </source>
</evidence>
<dbReference type="InterPro" id="IPR050168">
    <property type="entry name" value="AAA_ATPase_domain"/>
</dbReference>
<proteinExistence type="predicted"/>
<gene>
    <name evidence="5" type="ORF">S03H2_62673</name>
</gene>
<dbReference type="Pfam" id="PF02933">
    <property type="entry name" value="CDC48_2"/>
    <property type="match status" value="1"/>
</dbReference>
<keyword evidence="3" id="KW-0472">Membrane</keyword>
<keyword evidence="2" id="KW-0067">ATP-binding</keyword>
<protein>
    <recommendedName>
        <fullName evidence="4">CDC48 domain-containing protein</fullName>
    </recommendedName>
</protein>
<dbReference type="InterPro" id="IPR027417">
    <property type="entry name" value="P-loop_NTPase"/>
</dbReference>
<dbReference type="FunFam" id="3.40.50.300:FF:002861">
    <property type="entry name" value="Cell division control protein 48 homolog E"/>
    <property type="match status" value="1"/>
</dbReference>
<dbReference type="Gene3D" id="3.40.50.300">
    <property type="entry name" value="P-loop containing nucleotide triphosphate hydrolases"/>
    <property type="match status" value="1"/>
</dbReference>
<comment type="caution">
    <text evidence="5">The sequence shown here is derived from an EMBL/GenBank/DDBJ whole genome shotgun (WGS) entry which is preliminary data.</text>
</comment>
<evidence type="ECO:0000256" key="3">
    <source>
        <dbReference type="SAM" id="Phobius"/>
    </source>
</evidence>
<feature type="domain" description="CDC48" evidence="4">
    <location>
        <begin position="72"/>
        <end position="135"/>
    </location>
</feature>
<name>X1K9U6_9ZZZZ</name>
<dbReference type="SUPFAM" id="SSF52540">
    <property type="entry name" value="P-loop containing nucleoside triphosphate hydrolases"/>
    <property type="match status" value="1"/>
</dbReference>
<keyword evidence="3" id="KW-0812">Transmembrane</keyword>
<dbReference type="AlphaFoldDB" id="X1K9U6"/>
<dbReference type="Pfam" id="PF00004">
    <property type="entry name" value="AAA"/>
    <property type="match status" value="1"/>
</dbReference>
<dbReference type="EMBL" id="BARU01040551">
    <property type="protein sequence ID" value="GAH78838.1"/>
    <property type="molecule type" value="Genomic_DNA"/>
</dbReference>
<dbReference type="PANTHER" id="PTHR23077">
    <property type="entry name" value="AAA-FAMILY ATPASE"/>
    <property type="match status" value="1"/>
</dbReference>
<evidence type="ECO:0000313" key="5">
    <source>
        <dbReference type="EMBL" id="GAH78838.1"/>
    </source>
</evidence>
<dbReference type="GO" id="GO:0016887">
    <property type="term" value="F:ATP hydrolysis activity"/>
    <property type="evidence" value="ECO:0007669"/>
    <property type="project" value="InterPro"/>
</dbReference>
<feature type="non-terminal residue" evidence="5">
    <location>
        <position position="231"/>
    </location>
</feature>
<evidence type="ECO:0000259" key="4">
    <source>
        <dbReference type="SMART" id="SM01072"/>
    </source>
</evidence>
<dbReference type="GO" id="GO:0005524">
    <property type="term" value="F:ATP binding"/>
    <property type="evidence" value="ECO:0007669"/>
    <property type="project" value="UniProtKB-KW"/>
</dbReference>
<dbReference type="InterPro" id="IPR003959">
    <property type="entry name" value="ATPase_AAA_core"/>
</dbReference>
<dbReference type="SMART" id="SM01072">
    <property type="entry name" value="CDC48_2"/>
    <property type="match status" value="1"/>
</dbReference>
<keyword evidence="3" id="KW-1133">Transmembrane helix</keyword>
<dbReference type="Gene3D" id="3.10.330.10">
    <property type="match status" value="1"/>
</dbReference>
<evidence type="ECO:0000256" key="1">
    <source>
        <dbReference type="ARBA" id="ARBA00022741"/>
    </source>
</evidence>
<dbReference type="InterPro" id="IPR029067">
    <property type="entry name" value="CDC48_domain_2-like_sf"/>
</dbReference>
<feature type="transmembrane region" description="Helical" evidence="3">
    <location>
        <begin position="6"/>
        <end position="30"/>
    </location>
</feature>
<keyword evidence="1" id="KW-0547">Nucleotide-binding</keyword>
<accession>X1K9U6</accession>
<organism evidence="5">
    <name type="scientific">marine sediment metagenome</name>
    <dbReference type="NCBI Taxonomy" id="412755"/>
    <lineage>
        <taxon>unclassified sequences</taxon>
        <taxon>metagenomes</taxon>
        <taxon>ecological metagenomes</taxon>
    </lineage>
</organism>
<dbReference type="InterPro" id="IPR004201">
    <property type="entry name" value="Cdc48_dom2"/>
</dbReference>